<sequence length="329" mass="36826">MEPLTFVTPVFEAELALLHLQARSFAVHLPTDAAREVVVLDNTRRGLRTPQTLLDAYGPWAPQVRILRPDDVCALPTVSGWRSQQVLKLAVARLVETSRYVTLDAKNHLVAPPPASFFEAPDGRIRVRGYSYREHPLRGSLERVLTYLGLDPAAHVDRFAATVTPFTLDTAVVREMVADVEARSGRSFAREFVSQELTEFFLYAGWLLRRDGTLDRLYELTDDVNPVVWPRAATADGVRAVIASAAGSPVFGVHRDAVPALDAEARDVLGAFWAERGLVADRAEGADLLRRLREDHDRQRRRQQVRDLPPRALTLVRRTRTSLASRLGR</sequence>
<dbReference type="InterPro" id="IPR045499">
    <property type="entry name" value="DUF6492"/>
</dbReference>
<protein>
    <submittedName>
        <fullName evidence="1">Uncharacterized protein</fullName>
    </submittedName>
</protein>
<dbReference type="Pfam" id="PF20102">
    <property type="entry name" value="DUF6492"/>
    <property type="match status" value="1"/>
</dbReference>
<keyword evidence="2" id="KW-1185">Reference proteome</keyword>
<gene>
    <name evidence="1" type="ORF">Cch01nite_04090</name>
</gene>
<dbReference type="EMBL" id="BONK01000001">
    <property type="protein sequence ID" value="GIG19685.1"/>
    <property type="molecule type" value="Genomic_DNA"/>
</dbReference>
<organism evidence="1 2">
    <name type="scientific">Cellulomonas chitinilytica</name>
    <dbReference type="NCBI Taxonomy" id="398759"/>
    <lineage>
        <taxon>Bacteria</taxon>
        <taxon>Bacillati</taxon>
        <taxon>Actinomycetota</taxon>
        <taxon>Actinomycetes</taxon>
        <taxon>Micrococcales</taxon>
        <taxon>Cellulomonadaceae</taxon>
        <taxon>Cellulomonas</taxon>
    </lineage>
</organism>
<dbReference type="Proteomes" id="UP000632740">
    <property type="component" value="Unassembled WGS sequence"/>
</dbReference>
<comment type="caution">
    <text evidence="1">The sequence shown here is derived from an EMBL/GenBank/DDBJ whole genome shotgun (WGS) entry which is preliminary data.</text>
</comment>
<accession>A0A919TXQ3</accession>
<evidence type="ECO:0000313" key="2">
    <source>
        <dbReference type="Proteomes" id="UP000632740"/>
    </source>
</evidence>
<reference evidence="1" key="1">
    <citation type="submission" date="2021-01" db="EMBL/GenBank/DDBJ databases">
        <title>Whole genome shotgun sequence of Cellulomonas chitinilytica NBRC 110799.</title>
        <authorList>
            <person name="Komaki H."/>
            <person name="Tamura T."/>
        </authorList>
    </citation>
    <scope>NUCLEOTIDE SEQUENCE</scope>
    <source>
        <strain evidence="1">NBRC 110799</strain>
    </source>
</reference>
<evidence type="ECO:0000313" key="1">
    <source>
        <dbReference type="EMBL" id="GIG19685.1"/>
    </source>
</evidence>
<name>A0A919TXQ3_9CELL</name>
<proteinExistence type="predicted"/>
<dbReference type="AlphaFoldDB" id="A0A919TXQ3"/>